<dbReference type="InterPro" id="IPR001214">
    <property type="entry name" value="SET_dom"/>
</dbReference>
<protein>
    <submittedName>
        <fullName evidence="6">Uncharacterized protein</fullName>
    </submittedName>
</protein>
<dbReference type="Gene3D" id="3.30.160.60">
    <property type="entry name" value="Classic Zinc Finger"/>
    <property type="match status" value="1"/>
</dbReference>
<dbReference type="eggNOG" id="KOG2461">
    <property type="taxonomic scope" value="Eukaryota"/>
</dbReference>
<evidence type="ECO:0000259" key="5">
    <source>
        <dbReference type="PROSITE" id="PS50280"/>
    </source>
</evidence>
<feature type="non-terminal residue" evidence="6">
    <location>
        <position position="1"/>
    </location>
</feature>
<keyword evidence="1" id="KW-0805">Transcription regulation</keyword>
<evidence type="ECO:0000256" key="2">
    <source>
        <dbReference type="ARBA" id="ARBA00023163"/>
    </source>
</evidence>
<evidence type="ECO:0000313" key="6">
    <source>
        <dbReference type="EMBL" id="EDO38794.1"/>
    </source>
</evidence>
<feature type="domain" description="C2H2-type" evidence="4">
    <location>
        <begin position="155"/>
        <end position="173"/>
    </location>
</feature>
<dbReference type="Pfam" id="PF21549">
    <property type="entry name" value="PRDM2_PR"/>
    <property type="match status" value="1"/>
</dbReference>
<gene>
    <name evidence="6" type="ORF">NEMVEDRAFT_v1g112691</name>
</gene>
<feature type="domain" description="SET" evidence="5">
    <location>
        <begin position="10"/>
        <end position="125"/>
    </location>
</feature>
<dbReference type="SUPFAM" id="SSF82199">
    <property type="entry name" value="SET domain"/>
    <property type="match status" value="1"/>
</dbReference>
<dbReference type="PANTHER" id="PTHR16515">
    <property type="entry name" value="PR DOMAIN ZINC FINGER PROTEIN"/>
    <property type="match status" value="1"/>
</dbReference>
<dbReference type="PROSITE" id="PS50157">
    <property type="entry name" value="ZINC_FINGER_C2H2_2"/>
    <property type="match status" value="1"/>
</dbReference>
<dbReference type="OMA" id="FIRCARN"/>
<dbReference type="InterPro" id="IPR050331">
    <property type="entry name" value="Zinc_finger"/>
</dbReference>
<dbReference type="AlphaFoldDB" id="A7SBW2"/>
<dbReference type="HOGENOM" id="CLU_064013_2_1_1"/>
<keyword evidence="3" id="KW-0863">Zinc-finger</keyword>
<dbReference type="GO" id="GO:0008270">
    <property type="term" value="F:zinc ion binding"/>
    <property type="evidence" value="ECO:0007669"/>
    <property type="project" value="UniProtKB-KW"/>
</dbReference>
<keyword evidence="7" id="KW-1185">Reference proteome</keyword>
<evidence type="ECO:0000256" key="3">
    <source>
        <dbReference type="PROSITE-ProRule" id="PRU00042"/>
    </source>
</evidence>
<keyword evidence="3" id="KW-0862">Zinc</keyword>
<keyword evidence="2" id="KW-0804">Transcription</keyword>
<dbReference type="SUPFAM" id="SSF57667">
    <property type="entry name" value="beta-beta-alpha zinc fingers"/>
    <property type="match status" value="1"/>
</dbReference>
<evidence type="ECO:0000313" key="7">
    <source>
        <dbReference type="Proteomes" id="UP000001593"/>
    </source>
</evidence>
<dbReference type="Gene3D" id="2.170.270.10">
    <property type="entry name" value="SET domain"/>
    <property type="match status" value="1"/>
</dbReference>
<dbReference type="InParanoid" id="A7SBW2"/>
<dbReference type="STRING" id="45351.A7SBW2"/>
<dbReference type="PANTHER" id="PTHR16515:SF22">
    <property type="entry name" value="HISTONE-LYSINE N-METHYLTRANSFERASE PRDM6-RELATED"/>
    <property type="match status" value="1"/>
</dbReference>
<dbReference type="InterPro" id="IPR036236">
    <property type="entry name" value="Znf_C2H2_sf"/>
</dbReference>
<dbReference type="Proteomes" id="UP000001593">
    <property type="component" value="Unassembled WGS sequence"/>
</dbReference>
<keyword evidence="3" id="KW-0479">Metal-binding</keyword>
<feature type="non-terminal residue" evidence="6">
    <location>
        <position position="173"/>
    </location>
</feature>
<dbReference type="FunFam" id="2.170.270.10:FF:000120">
    <property type="entry name" value="Predicted protein"/>
    <property type="match status" value="1"/>
</dbReference>
<sequence>VPYALRRIPDEVRLCKSNIPGAGYGIQANTVIPAGAWIGPYEGNMVKAEDAPKEKNFYMWEIFKDGRLYGFIDGSDHNTASWMRFIRCARNKEEQNLFAFQYLGKIYYRTYRTIPMGEELLVWYDDKYTQYMEMPFAPTAELRAHAVVHQGRKPFKCGYCSRAFSGATTLNNH</sequence>
<dbReference type="InterPro" id="IPR046341">
    <property type="entry name" value="SET_dom_sf"/>
</dbReference>
<dbReference type="PhylomeDB" id="A7SBW2"/>
<dbReference type="EMBL" id="DS469619">
    <property type="protein sequence ID" value="EDO38794.1"/>
    <property type="molecule type" value="Genomic_DNA"/>
</dbReference>
<dbReference type="SMART" id="SM00317">
    <property type="entry name" value="SET"/>
    <property type="match status" value="1"/>
</dbReference>
<dbReference type="InterPro" id="IPR013087">
    <property type="entry name" value="Znf_C2H2_type"/>
</dbReference>
<evidence type="ECO:0000259" key="4">
    <source>
        <dbReference type="PROSITE" id="PS50157"/>
    </source>
</evidence>
<name>A7SBW2_NEMVE</name>
<proteinExistence type="predicted"/>
<organism evidence="6 7">
    <name type="scientific">Nematostella vectensis</name>
    <name type="common">Starlet sea anemone</name>
    <dbReference type="NCBI Taxonomy" id="45351"/>
    <lineage>
        <taxon>Eukaryota</taxon>
        <taxon>Metazoa</taxon>
        <taxon>Cnidaria</taxon>
        <taxon>Anthozoa</taxon>
        <taxon>Hexacorallia</taxon>
        <taxon>Actiniaria</taxon>
        <taxon>Edwardsiidae</taxon>
        <taxon>Nematostella</taxon>
    </lineage>
</organism>
<evidence type="ECO:0000256" key="1">
    <source>
        <dbReference type="ARBA" id="ARBA00023015"/>
    </source>
</evidence>
<reference evidence="6 7" key="1">
    <citation type="journal article" date="2007" name="Science">
        <title>Sea anemone genome reveals ancestral eumetazoan gene repertoire and genomic organization.</title>
        <authorList>
            <person name="Putnam N.H."/>
            <person name="Srivastava M."/>
            <person name="Hellsten U."/>
            <person name="Dirks B."/>
            <person name="Chapman J."/>
            <person name="Salamov A."/>
            <person name="Terry A."/>
            <person name="Shapiro H."/>
            <person name="Lindquist E."/>
            <person name="Kapitonov V.V."/>
            <person name="Jurka J."/>
            <person name="Genikhovich G."/>
            <person name="Grigoriev I.V."/>
            <person name="Lucas S.M."/>
            <person name="Steele R.E."/>
            <person name="Finnerty J.R."/>
            <person name="Technau U."/>
            <person name="Martindale M.Q."/>
            <person name="Rokhsar D.S."/>
        </authorList>
    </citation>
    <scope>NUCLEOTIDE SEQUENCE [LARGE SCALE GENOMIC DNA]</scope>
    <source>
        <strain evidence="7">CH2 X CH6</strain>
    </source>
</reference>
<accession>A7SBW2</accession>
<dbReference type="PROSITE" id="PS50280">
    <property type="entry name" value="SET"/>
    <property type="match status" value="1"/>
</dbReference>